<reference evidence="2 3" key="1">
    <citation type="submission" date="2019-01" db="EMBL/GenBank/DDBJ databases">
        <title>Draft genome sequence of heavy metal resistant Bacillus cereus NWUAB01.</title>
        <authorList>
            <person name="Babalola O."/>
            <person name="Aremu B.R."/>
            <person name="Ayangbenro A.S."/>
        </authorList>
    </citation>
    <scope>NUCLEOTIDE SEQUENCE [LARGE SCALE GENOMIC DNA]</scope>
    <source>
        <strain evidence="2 3">NWUAB01</strain>
    </source>
</reference>
<evidence type="ECO:0000256" key="1">
    <source>
        <dbReference type="SAM" id="MobiDB-lite"/>
    </source>
</evidence>
<feature type="compositionally biased region" description="Basic and acidic residues" evidence="1">
    <location>
        <begin position="48"/>
        <end position="58"/>
    </location>
</feature>
<gene>
    <name evidence="2" type="ORF">DR116_0018415</name>
</gene>
<name>A0A9X8IY29_BACCE</name>
<proteinExistence type="predicted"/>
<dbReference type="AlphaFoldDB" id="A0A9X8IY29"/>
<dbReference type="EMBL" id="QNGD03000009">
    <property type="protein sequence ID" value="RWQ72549.1"/>
    <property type="molecule type" value="Genomic_DNA"/>
</dbReference>
<organism evidence="2 3">
    <name type="scientific">Bacillus cereus</name>
    <dbReference type="NCBI Taxonomy" id="1396"/>
    <lineage>
        <taxon>Bacteria</taxon>
        <taxon>Bacillati</taxon>
        <taxon>Bacillota</taxon>
        <taxon>Bacilli</taxon>
        <taxon>Bacillales</taxon>
        <taxon>Bacillaceae</taxon>
        <taxon>Bacillus</taxon>
        <taxon>Bacillus cereus group</taxon>
    </lineage>
</organism>
<sequence>MAKYKTLPNYEVIRPKLHIQFDSQGFYVTYDESEIGYLDGKSPFIERVDVPEAEENPKPKSRAKAVTKKSE</sequence>
<protein>
    <submittedName>
        <fullName evidence="2">Uncharacterized protein</fullName>
    </submittedName>
</protein>
<evidence type="ECO:0000313" key="2">
    <source>
        <dbReference type="EMBL" id="RWQ72549.1"/>
    </source>
</evidence>
<evidence type="ECO:0000313" key="3">
    <source>
        <dbReference type="Proteomes" id="UP000253597"/>
    </source>
</evidence>
<accession>A0A9X8IY29</accession>
<dbReference type="RefSeq" id="WP_113304819.1">
    <property type="nucleotide sequence ID" value="NZ_QNGD03000009.1"/>
</dbReference>
<comment type="caution">
    <text evidence="2">The sequence shown here is derived from an EMBL/GenBank/DDBJ whole genome shotgun (WGS) entry which is preliminary data.</text>
</comment>
<dbReference type="Proteomes" id="UP000253597">
    <property type="component" value="Unassembled WGS sequence"/>
</dbReference>
<feature type="region of interest" description="Disordered" evidence="1">
    <location>
        <begin position="48"/>
        <end position="71"/>
    </location>
</feature>
<feature type="compositionally biased region" description="Basic residues" evidence="1">
    <location>
        <begin position="59"/>
        <end position="71"/>
    </location>
</feature>